<gene>
    <name evidence="5" type="ORF">RIF29_00191</name>
</gene>
<dbReference type="AlphaFoldDB" id="A0AAN9IVY4"/>
<evidence type="ECO:0000256" key="1">
    <source>
        <dbReference type="ARBA" id="ARBA00005485"/>
    </source>
</evidence>
<keyword evidence="2 3" id="KW-0175">Coiled coil</keyword>
<evidence type="ECO:0000313" key="5">
    <source>
        <dbReference type="EMBL" id="KAK7287129.1"/>
    </source>
</evidence>
<proteinExistence type="inferred from homology"/>
<dbReference type="PANTHER" id="PTHR32054:SF4">
    <property type="entry name" value="OS07G0677900 PROTEIN"/>
    <property type="match status" value="1"/>
</dbReference>
<dbReference type="GO" id="GO:0009903">
    <property type="term" value="P:chloroplast avoidance movement"/>
    <property type="evidence" value="ECO:0007669"/>
    <property type="project" value="TreeGrafter"/>
</dbReference>
<accession>A0AAN9IVY4</accession>
<keyword evidence="6" id="KW-1185">Reference proteome</keyword>
<feature type="coiled-coil region" evidence="3">
    <location>
        <begin position="120"/>
        <end position="150"/>
    </location>
</feature>
<comment type="similarity">
    <text evidence="1">Belongs to the WEB family.</text>
</comment>
<dbReference type="Pfam" id="PF05701">
    <property type="entry name" value="WEMBL"/>
    <property type="match status" value="1"/>
</dbReference>
<feature type="coiled-coil region" evidence="3">
    <location>
        <begin position="387"/>
        <end position="431"/>
    </location>
</feature>
<evidence type="ECO:0000256" key="3">
    <source>
        <dbReference type="SAM" id="Coils"/>
    </source>
</evidence>
<feature type="region of interest" description="Disordered" evidence="4">
    <location>
        <begin position="1"/>
        <end position="42"/>
    </location>
</feature>
<evidence type="ECO:0000256" key="4">
    <source>
        <dbReference type="SAM" id="MobiDB-lite"/>
    </source>
</evidence>
<comment type="caution">
    <text evidence="5">The sequence shown here is derived from an EMBL/GenBank/DDBJ whole genome shotgun (WGS) entry which is preliminary data.</text>
</comment>
<dbReference type="EMBL" id="JAYWIO010000001">
    <property type="protein sequence ID" value="KAK7287129.1"/>
    <property type="molecule type" value="Genomic_DNA"/>
</dbReference>
<name>A0AAN9IVY4_CROPI</name>
<protein>
    <submittedName>
        <fullName evidence="5">Uncharacterized protein</fullName>
    </submittedName>
</protein>
<organism evidence="5 6">
    <name type="scientific">Crotalaria pallida</name>
    <name type="common">Smooth rattlebox</name>
    <name type="synonym">Crotalaria striata</name>
    <dbReference type="NCBI Taxonomy" id="3830"/>
    <lineage>
        <taxon>Eukaryota</taxon>
        <taxon>Viridiplantae</taxon>
        <taxon>Streptophyta</taxon>
        <taxon>Embryophyta</taxon>
        <taxon>Tracheophyta</taxon>
        <taxon>Spermatophyta</taxon>
        <taxon>Magnoliopsida</taxon>
        <taxon>eudicotyledons</taxon>
        <taxon>Gunneridae</taxon>
        <taxon>Pentapetalae</taxon>
        <taxon>rosids</taxon>
        <taxon>fabids</taxon>
        <taxon>Fabales</taxon>
        <taxon>Fabaceae</taxon>
        <taxon>Papilionoideae</taxon>
        <taxon>50 kb inversion clade</taxon>
        <taxon>genistoids sensu lato</taxon>
        <taxon>core genistoids</taxon>
        <taxon>Crotalarieae</taxon>
        <taxon>Crotalaria</taxon>
    </lineage>
</organism>
<evidence type="ECO:0000313" key="6">
    <source>
        <dbReference type="Proteomes" id="UP001372338"/>
    </source>
</evidence>
<evidence type="ECO:0000256" key="2">
    <source>
        <dbReference type="ARBA" id="ARBA00023054"/>
    </source>
</evidence>
<dbReference type="InterPro" id="IPR008545">
    <property type="entry name" value="Web"/>
</dbReference>
<dbReference type="Proteomes" id="UP001372338">
    <property type="component" value="Unassembled WGS sequence"/>
</dbReference>
<dbReference type="GO" id="GO:0009904">
    <property type="term" value="P:chloroplast accumulation movement"/>
    <property type="evidence" value="ECO:0007669"/>
    <property type="project" value="TreeGrafter"/>
</dbReference>
<feature type="coiled-coil region" evidence="3">
    <location>
        <begin position="185"/>
        <end position="254"/>
    </location>
</feature>
<dbReference type="PANTHER" id="PTHR32054">
    <property type="entry name" value="HEAVY CHAIN, PUTATIVE, EXPRESSED-RELATED-RELATED"/>
    <property type="match status" value="1"/>
</dbReference>
<reference evidence="5 6" key="1">
    <citation type="submission" date="2024-01" db="EMBL/GenBank/DDBJ databases">
        <title>The genomes of 5 underutilized Papilionoideae crops provide insights into root nodulation and disease resistanc.</title>
        <authorList>
            <person name="Yuan L."/>
        </authorList>
    </citation>
    <scope>NUCLEOTIDE SEQUENCE [LARGE SCALE GENOMIC DNA]</scope>
    <source>
        <strain evidence="5">ZHUSHIDOU_FW_LH</strain>
        <tissue evidence="5">Leaf</tissue>
    </source>
</reference>
<dbReference type="GO" id="GO:0005829">
    <property type="term" value="C:cytosol"/>
    <property type="evidence" value="ECO:0007669"/>
    <property type="project" value="TreeGrafter"/>
</dbReference>
<sequence>MEEGWEVTKTTPSNNNSNNKSTQQKNKQKQRTEIDTSSPIESVKQAVTRFGGGVGVGLPSYSKPSSHINITTPSLFHSFSHSHSHSQLHVEECVGLKLEEQAAILEKELILKERETLDVLQELESTKRLVEDLKSKLQKEESEAKSLSDHEEKENQVTQSNVFQPLREDFILYPSSDPGLILMELKQAKLNLTKTNNDLADIRASIEYLNKKLKKERISLEKTRESLTQNTSKISYLEEELNQTRLRLQVAKESEIKCASDDPSDIKRELQQLISETEHFKKIREASKSKVLRAMSEIDKTKTMIRIAEIRLVAARKMKEASKATEAVALSEINALFNQNHEGVTLSLEEYTDLSCKARDAEEQSKKRVFDAMLEVDVAILSKMHISKRVEEATKEVKANKKALEETFQRVEAANRGKQAVEETLRKWQSEGHKRRLSIHNSTKFKNSSLRRRDSQLLDLNGMNLASEESKPVLKPSPSIGQLLSRKLLVPQESEAGMPQERTSVSLGQMLGKQNNNPSFDRQVEKENDKKQFCSLRKKFGFARFSLLLSQKLKKKKKNHH</sequence>
<feature type="compositionally biased region" description="Low complexity" evidence="4">
    <location>
        <begin position="8"/>
        <end position="25"/>
    </location>
</feature>